<organism evidence="1">
    <name type="scientific">metagenome</name>
    <dbReference type="NCBI Taxonomy" id="256318"/>
    <lineage>
        <taxon>unclassified sequences</taxon>
        <taxon>metagenomes</taxon>
    </lineage>
</organism>
<evidence type="ECO:0000313" key="1">
    <source>
        <dbReference type="EMBL" id="CUR60816.1"/>
    </source>
</evidence>
<reference evidence="1" key="1">
    <citation type="submission" date="2015-08" db="EMBL/GenBank/DDBJ databases">
        <authorList>
            <person name="Babu N.S."/>
            <person name="Beckwith C.J."/>
            <person name="Beseler K.G."/>
            <person name="Brison A."/>
            <person name="Carone J.V."/>
            <person name="Caskin T.P."/>
            <person name="Diamond M."/>
            <person name="Durham M.E."/>
            <person name="Foxe J.M."/>
            <person name="Go M."/>
            <person name="Henderson B.A."/>
            <person name="Jones I.B."/>
            <person name="McGettigan J.A."/>
            <person name="Micheletti S.J."/>
            <person name="Nasrallah M.E."/>
            <person name="Ortiz D."/>
            <person name="Piller C.R."/>
            <person name="Privatt S.R."/>
            <person name="Schneider S.L."/>
            <person name="Sharp S."/>
            <person name="Smith T.C."/>
            <person name="Stanton J.D."/>
            <person name="Ullery H.E."/>
            <person name="Wilson R.J."/>
            <person name="Serrano M.G."/>
            <person name="Buck G."/>
            <person name="Lee V."/>
            <person name="Wang Y."/>
            <person name="Carvalho R."/>
            <person name="Voegtly L."/>
            <person name="Shi R."/>
            <person name="Duckworth R."/>
            <person name="Johnson A."/>
            <person name="Loviza R."/>
            <person name="Walstead R."/>
            <person name="Shah Z."/>
            <person name="Kiflezghi M."/>
            <person name="Wade K."/>
            <person name="Ball S.L."/>
            <person name="Bradley K.W."/>
            <person name="Asai D.J."/>
            <person name="Bowman C.A."/>
            <person name="Russell D.A."/>
            <person name="Pope W.H."/>
            <person name="Jacobs-Sera D."/>
            <person name="Hendrix R.W."/>
            <person name="Hatfull G.F."/>
        </authorList>
    </citation>
    <scope>NUCLEOTIDE SEQUENCE</scope>
</reference>
<proteinExistence type="predicted"/>
<dbReference type="AlphaFoldDB" id="A0A2P2CFP8"/>
<sequence>MAPSHRRELPSASRHMQAAAMILAKGGVAVPATYEEEMPGYQPPAHVGSFWLNGSSDDTNDLRTGADYIMTPRDCPAWSDPAGPPPEQAYDARSLLVQWVVLQGGGTPSFWDDDSSRWLDEARGSERSDWVVETFDDLASCDLESIRLPWSSE</sequence>
<protein>
    <submittedName>
        <fullName evidence="1">Uncharacterized protein</fullName>
    </submittedName>
</protein>
<gene>
    <name evidence="1" type="ORF">NOCA290004</name>
</gene>
<accession>A0A2P2CFP8</accession>
<name>A0A2P2CFP8_9ZZZZ</name>
<dbReference type="EMBL" id="CZKA01000085">
    <property type="protein sequence ID" value="CUR60816.1"/>
    <property type="molecule type" value="Genomic_DNA"/>
</dbReference>